<comment type="caution">
    <text evidence="3">The sequence shown here is derived from an EMBL/GenBank/DDBJ whole genome shotgun (WGS) entry which is preliminary data.</text>
</comment>
<dbReference type="InterPro" id="IPR000259">
    <property type="entry name" value="Adhesion_dom_fimbrial"/>
</dbReference>
<dbReference type="EMBL" id="SITJ01000059">
    <property type="protein sequence ID" value="TBL68522.1"/>
    <property type="molecule type" value="Genomic_DNA"/>
</dbReference>
<reference evidence="3 4" key="1">
    <citation type="submission" date="2019-02" db="EMBL/GenBank/DDBJ databases">
        <title>Comparative genomic analysis of the Hafnia genus genomes.</title>
        <authorList>
            <person name="Zhiqiu Y."/>
            <person name="Chao Y."/>
            <person name="Yuhui D."/>
            <person name="Di H."/>
            <person name="Bin L."/>
        </authorList>
    </citation>
    <scope>NUCLEOTIDE SEQUENCE [LARGE SCALE GENOMIC DNA]</scope>
    <source>
        <strain evidence="3 4">PCM_1210</strain>
    </source>
</reference>
<evidence type="ECO:0000259" key="2">
    <source>
        <dbReference type="Pfam" id="PF00419"/>
    </source>
</evidence>
<dbReference type="InterPro" id="IPR008966">
    <property type="entry name" value="Adhesion_dom_sf"/>
</dbReference>
<evidence type="ECO:0000313" key="3">
    <source>
        <dbReference type="EMBL" id="TBL68522.1"/>
    </source>
</evidence>
<proteinExistence type="predicted"/>
<organism evidence="3 4">
    <name type="scientific">Hafnia alvei</name>
    <dbReference type="NCBI Taxonomy" id="569"/>
    <lineage>
        <taxon>Bacteria</taxon>
        <taxon>Pseudomonadati</taxon>
        <taxon>Pseudomonadota</taxon>
        <taxon>Gammaproteobacteria</taxon>
        <taxon>Enterobacterales</taxon>
        <taxon>Hafniaceae</taxon>
        <taxon>Hafnia</taxon>
    </lineage>
</organism>
<name>A0ABD7Q8B3_HAFAL</name>
<dbReference type="InterPro" id="IPR050263">
    <property type="entry name" value="Bact_Fimbrial_Adh_Pro"/>
</dbReference>
<accession>A0ABD7Q8B3</accession>
<feature type="signal peptide" evidence="1">
    <location>
        <begin position="1"/>
        <end position="22"/>
    </location>
</feature>
<feature type="chain" id="PRO_5044845801" evidence="1">
    <location>
        <begin position="23"/>
        <end position="187"/>
    </location>
</feature>
<gene>
    <name evidence="3" type="ORF">EYY96_07505</name>
</gene>
<feature type="domain" description="Fimbrial-type adhesion" evidence="2">
    <location>
        <begin position="31"/>
        <end position="186"/>
    </location>
</feature>
<dbReference type="SUPFAM" id="SSF49401">
    <property type="entry name" value="Bacterial adhesins"/>
    <property type="match status" value="1"/>
</dbReference>
<evidence type="ECO:0000313" key="4">
    <source>
        <dbReference type="Proteomes" id="UP000291600"/>
    </source>
</evidence>
<dbReference type="PANTHER" id="PTHR33420">
    <property type="entry name" value="FIMBRIAL SUBUNIT ELFA-RELATED"/>
    <property type="match status" value="1"/>
</dbReference>
<dbReference type="Pfam" id="PF00419">
    <property type="entry name" value="Fimbrial"/>
    <property type="match status" value="1"/>
</dbReference>
<sequence>MHHLKLSLCAAMLAAASSSVLAANETQGTVTFNGELIAETCSIASDSVDRQVQLPTISIQTLQTPGATAGSKGFDLNVENCPAGITQVAAHFEAIDSTGVDSTTGNLTNQFVADAEGPEPDLDAATNVEVRLYNSDEKPLKLGETGQAAGVDGSGKATMHYYGGYYATGKSTAGLVYAQARYTLAYP</sequence>
<dbReference type="Gene3D" id="2.60.40.1090">
    <property type="entry name" value="Fimbrial-type adhesion domain"/>
    <property type="match status" value="1"/>
</dbReference>
<protein>
    <submittedName>
        <fullName evidence="3">Type 1 fimbrial protein</fullName>
    </submittedName>
</protein>
<dbReference type="AlphaFoldDB" id="A0ABD7Q8B3"/>
<evidence type="ECO:0000256" key="1">
    <source>
        <dbReference type="SAM" id="SignalP"/>
    </source>
</evidence>
<dbReference type="InterPro" id="IPR036937">
    <property type="entry name" value="Adhesion_dom_fimbrial_sf"/>
</dbReference>
<dbReference type="PANTHER" id="PTHR33420:SF10">
    <property type="entry name" value="FIMBRIAE MAJOR SUBUNIT"/>
    <property type="match status" value="1"/>
</dbReference>
<keyword evidence="1" id="KW-0732">Signal</keyword>
<dbReference type="RefSeq" id="WP_130970688.1">
    <property type="nucleotide sequence ID" value="NZ_SITJ01000059.1"/>
</dbReference>
<dbReference type="Proteomes" id="UP000291600">
    <property type="component" value="Unassembled WGS sequence"/>
</dbReference>